<feature type="transmembrane region" description="Helical" evidence="1">
    <location>
        <begin position="41"/>
        <end position="60"/>
    </location>
</feature>
<dbReference type="AlphaFoldDB" id="A0A2U2HFM4"/>
<keyword evidence="1" id="KW-1133">Transmembrane helix</keyword>
<name>A0A2U2HFM4_9BURK</name>
<evidence type="ECO:0000313" key="3">
    <source>
        <dbReference type="Proteomes" id="UP000241421"/>
    </source>
</evidence>
<dbReference type="RefSeq" id="WP_106759411.1">
    <property type="nucleotide sequence ID" value="NZ_PXWF02000285.1"/>
</dbReference>
<reference evidence="2 3" key="1">
    <citation type="submission" date="2018-04" db="EMBL/GenBank/DDBJ databases">
        <title>Massilia violaceinigra sp. nov., a novel purple-pigmented bacterium isolated from Tianshan glacier, Xinjiang, China.</title>
        <authorList>
            <person name="Wang H."/>
        </authorList>
    </citation>
    <scope>NUCLEOTIDE SEQUENCE [LARGE SCALE GENOMIC DNA]</scope>
    <source>
        <strain evidence="2 3">B448-2</strain>
    </source>
</reference>
<evidence type="ECO:0008006" key="4">
    <source>
        <dbReference type="Google" id="ProtNLM"/>
    </source>
</evidence>
<accession>A0A2U2HFM4</accession>
<protein>
    <recommendedName>
        <fullName evidence="4">Flagellar hook-length control protein</fullName>
    </recommendedName>
</protein>
<dbReference type="OrthoDB" id="8757224at2"/>
<comment type="caution">
    <text evidence="2">The sequence shown here is derived from an EMBL/GenBank/DDBJ whole genome shotgun (WGS) entry which is preliminary data.</text>
</comment>
<sequence length="200" mass="20220">MMSIAVSAVIRPSHPLRAALFGFALANLAAGAALAGGLMPGVRAPLLVGALCLAAGAACLRMAHRNTTAHQIDVSGLGQIRLTVQQNIGAPPAAPDGDGAAAAGATVSILPGTSLWPSALLLLLGDGAGRVTALVVFPSSLAPGQFRALAVAIRAVGGRKNVLFGTKKNFELIAACQLLYTEMQARRSHGGIGSDDRTRV</sequence>
<dbReference type="EMBL" id="PXWF02000285">
    <property type="protein sequence ID" value="PWF43138.1"/>
    <property type="molecule type" value="Genomic_DNA"/>
</dbReference>
<dbReference type="Proteomes" id="UP000241421">
    <property type="component" value="Unassembled WGS sequence"/>
</dbReference>
<gene>
    <name evidence="2" type="ORF">C7C56_021595</name>
</gene>
<keyword evidence="1" id="KW-0472">Membrane</keyword>
<proteinExistence type="predicted"/>
<evidence type="ECO:0000313" key="2">
    <source>
        <dbReference type="EMBL" id="PWF43138.1"/>
    </source>
</evidence>
<keyword evidence="3" id="KW-1185">Reference proteome</keyword>
<keyword evidence="1" id="KW-0812">Transmembrane</keyword>
<evidence type="ECO:0000256" key="1">
    <source>
        <dbReference type="SAM" id="Phobius"/>
    </source>
</evidence>
<organism evidence="2 3">
    <name type="scientific">Massilia glaciei</name>
    <dbReference type="NCBI Taxonomy" id="1524097"/>
    <lineage>
        <taxon>Bacteria</taxon>
        <taxon>Pseudomonadati</taxon>
        <taxon>Pseudomonadota</taxon>
        <taxon>Betaproteobacteria</taxon>
        <taxon>Burkholderiales</taxon>
        <taxon>Oxalobacteraceae</taxon>
        <taxon>Telluria group</taxon>
        <taxon>Massilia</taxon>
    </lineage>
</organism>